<sequence length="51" mass="5723">YMCLKAVKQGFLAACRPIIGLDCCFIMTPFGDILLVTIGFDRNDQYYSLAI</sequence>
<keyword evidence="3" id="KW-1185">Reference proteome</keyword>
<dbReference type="EMBL" id="CM003604">
    <property type="protein sequence ID" value="KYP74844.1"/>
    <property type="molecule type" value="Genomic_DNA"/>
</dbReference>
<dbReference type="Proteomes" id="UP000075243">
    <property type="component" value="Chromosome 2"/>
</dbReference>
<dbReference type="PANTHER" id="PTHR31973:SF187">
    <property type="entry name" value="MUTATOR TRANSPOSASE MUDRA PROTEIN"/>
    <property type="match status" value="1"/>
</dbReference>
<accession>A0A151U6D1</accession>
<dbReference type="EMBL" id="CM003604">
    <property type="protein sequence ID" value="KYP74818.1"/>
    <property type="molecule type" value="Genomic_DNA"/>
</dbReference>
<dbReference type="Gramene" id="C.cajan_07308.t">
    <property type="protein sequence ID" value="C.cajan_07308.t.cds1"/>
    <property type="gene ID" value="C.cajan_07308"/>
</dbReference>
<evidence type="ECO:0000313" key="2">
    <source>
        <dbReference type="EMBL" id="KYP74844.1"/>
    </source>
</evidence>
<dbReference type="AlphaFoldDB" id="A0A151U6D1"/>
<reference evidence="1 3" key="1">
    <citation type="journal article" date="2012" name="Nat. Biotechnol.">
        <title>Draft genome sequence of pigeonpea (Cajanus cajan), an orphan legume crop of resource-poor farmers.</title>
        <authorList>
            <person name="Varshney R.K."/>
            <person name="Chen W."/>
            <person name="Li Y."/>
            <person name="Bharti A.K."/>
            <person name="Saxena R.K."/>
            <person name="Schlueter J.A."/>
            <person name="Donoghue M.T."/>
            <person name="Azam S."/>
            <person name="Fan G."/>
            <person name="Whaley A.M."/>
            <person name="Farmer A.D."/>
            <person name="Sheridan J."/>
            <person name="Iwata A."/>
            <person name="Tuteja R."/>
            <person name="Penmetsa R.V."/>
            <person name="Wu W."/>
            <person name="Upadhyaya H.D."/>
            <person name="Yang S.P."/>
            <person name="Shah T."/>
            <person name="Saxena K.B."/>
            <person name="Michael T."/>
            <person name="McCombie W.R."/>
            <person name="Yang B."/>
            <person name="Zhang G."/>
            <person name="Yang H."/>
            <person name="Wang J."/>
            <person name="Spillane C."/>
            <person name="Cook D.R."/>
            <person name="May G.D."/>
            <person name="Xu X."/>
            <person name="Jackson S.A."/>
        </authorList>
    </citation>
    <scope>NUCLEOTIDE SEQUENCE [LARGE SCALE GENOMIC DNA]</scope>
    <source>
        <strain evidence="3">cv. Asha</strain>
    </source>
</reference>
<proteinExistence type="predicted"/>
<evidence type="ECO:0000313" key="1">
    <source>
        <dbReference type="EMBL" id="KYP74818.1"/>
    </source>
</evidence>
<name>A0A151U6D1_CAJCA</name>
<feature type="non-terminal residue" evidence="1">
    <location>
        <position position="1"/>
    </location>
</feature>
<organism evidence="1 3">
    <name type="scientific">Cajanus cajan</name>
    <name type="common">Pigeon pea</name>
    <name type="synonym">Cajanus indicus</name>
    <dbReference type="NCBI Taxonomy" id="3821"/>
    <lineage>
        <taxon>Eukaryota</taxon>
        <taxon>Viridiplantae</taxon>
        <taxon>Streptophyta</taxon>
        <taxon>Embryophyta</taxon>
        <taxon>Tracheophyta</taxon>
        <taxon>Spermatophyta</taxon>
        <taxon>Magnoliopsida</taxon>
        <taxon>eudicotyledons</taxon>
        <taxon>Gunneridae</taxon>
        <taxon>Pentapetalae</taxon>
        <taxon>rosids</taxon>
        <taxon>fabids</taxon>
        <taxon>Fabales</taxon>
        <taxon>Fabaceae</taxon>
        <taxon>Papilionoideae</taxon>
        <taxon>50 kb inversion clade</taxon>
        <taxon>NPAAA clade</taxon>
        <taxon>indigoferoid/millettioid clade</taxon>
        <taxon>Phaseoleae</taxon>
        <taxon>Cajanus</taxon>
    </lineage>
</organism>
<evidence type="ECO:0000313" key="3">
    <source>
        <dbReference type="Proteomes" id="UP000075243"/>
    </source>
</evidence>
<dbReference type="PANTHER" id="PTHR31973">
    <property type="entry name" value="POLYPROTEIN, PUTATIVE-RELATED"/>
    <property type="match status" value="1"/>
</dbReference>
<gene>
    <name evidence="1" type="ORF">KK1_007511</name>
    <name evidence="2" type="ORF">KK1_007537</name>
</gene>
<dbReference type="Gramene" id="C.cajan_07334.t">
    <property type="protein sequence ID" value="C.cajan_07334.t.cds1"/>
    <property type="gene ID" value="C.cajan_07334"/>
</dbReference>
<protein>
    <submittedName>
        <fullName evidence="1">Uncharacterized protein</fullName>
    </submittedName>
</protein>